<dbReference type="InterPro" id="IPR004681">
    <property type="entry name" value="TRAP_DctM"/>
</dbReference>
<keyword evidence="5 7" id="KW-1133">Transmembrane helix</keyword>
<accession>X1DF44</accession>
<dbReference type="AlphaFoldDB" id="X1DF44"/>
<evidence type="ECO:0000256" key="7">
    <source>
        <dbReference type="SAM" id="Phobius"/>
    </source>
</evidence>
<comment type="subcellular location">
    <subcellularLocation>
        <location evidence="1">Cell inner membrane</location>
        <topology evidence="1">Multi-pass membrane protein</topology>
    </subcellularLocation>
</comment>
<protein>
    <recommendedName>
        <fullName evidence="8">TRAP C4-dicarboxylate transport system permease DctM subunit domain-containing protein</fullName>
    </recommendedName>
</protein>
<name>X1DF44_9ZZZZ</name>
<comment type="caution">
    <text evidence="9">The sequence shown here is derived from an EMBL/GenBank/DDBJ whole genome shotgun (WGS) entry which is preliminary data.</text>
</comment>
<keyword evidence="4 7" id="KW-0812">Transmembrane</keyword>
<dbReference type="InterPro" id="IPR010656">
    <property type="entry name" value="DctM"/>
</dbReference>
<keyword evidence="3" id="KW-0997">Cell inner membrane</keyword>
<feature type="transmembrane region" description="Helical" evidence="7">
    <location>
        <begin position="94"/>
        <end position="117"/>
    </location>
</feature>
<gene>
    <name evidence="9" type="ORF">S01H4_42952</name>
</gene>
<evidence type="ECO:0000256" key="1">
    <source>
        <dbReference type="ARBA" id="ARBA00004429"/>
    </source>
</evidence>
<evidence type="ECO:0000256" key="5">
    <source>
        <dbReference type="ARBA" id="ARBA00022989"/>
    </source>
</evidence>
<feature type="domain" description="TRAP C4-dicarboxylate transport system permease DctM subunit" evidence="8">
    <location>
        <begin position="2"/>
        <end position="113"/>
    </location>
</feature>
<dbReference type="EMBL" id="BART01023644">
    <property type="protein sequence ID" value="GAG95016.1"/>
    <property type="molecule type" value="Genomic_DNA"/>
</dbReference>
<feature type="non-terminal residue" evidence="9">
    <location>
        <position position="1"/>
    </location>
</feature>
<reference evidence="9" key="1">
    <citation type="journal article" date="2014" name="Front. Microbiol.">
        <title>High frequency of phylogenetically diverse reductive dehalogenase-homologous genes in deep subseafloor sedimentary metagenomes.</title>
        <authorList>
            <person name="Kawai M."/>
            <person name="Futagami T."/>
            <person name="Toyoda A."/>
            <person name="Takaki Y."/>
            <person name="Nishi S."/>
            <person name="Hori S."/>
            <person name="Arai W."/>
            <person name="Tsubouchi T."/>
            <person name="Morono Y."/>
            <person name="Uchiyama I."/>
            <person name="Ito T."/>
            <person name="Fujiyama A."/>
            <person name="Inagaki F."/>
            <person name="Takami H."/>
        </authorList>
    </citation>
    <scope>NUCLEOTIDE SEQUENCE</scope>
    <source>
        <strain evidence="9">Expedition CK06-06</strain>
    </source>
</reference>
<evidence type="ECO:0000256" key="3">
    <source>
        <dbReference type="ARBA" id="ARBA00022519"/>
    </source>
</evidence>
<evidence type="ECO:0000256" key="6">
    <source>
        <dbReference type="ARBA" id="ARBA00023136"/>
    </source>
</evidence>
<keyword evidence="2" id="KW-1003">Cell membrane</keyword>
<organism evidence="9">
    <name type="scientific">marine sediment metagenome</name>
    <dbReference type="NCBI Taxonomy" id="412755"/>
    <lineage>
        <taxon>unclassified sequences</taxon>
        <taxon>metagenomes</taxon>
        <taxon>ecological metagenomes</taxon>
    </lineage>
</organism>
<feature type="transmembrane region" description="Helical" evidence="7">
    <location>
        <begin position="12"/>
        <end position="40"/>
    </location>
</feature>
<feature type="transmembrane region" description="Helical" evidence="7">
    <location>
        <begin position="52"/>
        <end position="82"/>
    </location>
</feature>
<dbReference type="GO" id="GO:0005886">
    <property type="term" value="C:plasma membrane"/>
    <property type="evidence" value="ECO:0007669"/>
    <property type="project" value="UniProtKB-SubCell"/>
</dbReference>
<evidence type="ECO:0000313" key="9">
    <source>
        <dbReference type="EMBL" id="GAG95016.1"/>
    </source>
</evidence>
<sequence length="123" mass="13190">ALMAVSESRIVILLLINLVLLLVGTFMDITPAVLIFAPIFLPVAVQLGIDPIHFGIIMVLNLSIGLCTPPVGSVLFIGCGIAGTSISKVIRPLIPLYMAMLLALVLVTFIPEISMFLPRLFGY</sequence>
<evidence type="ECO:0000256" key="2">
    <source>
        <dbReference type="ARBA" id="ARBA00022475"/>
    </source>
</evidence>
<keyword evidence="6 7" id="KW-0472">Membrane</keyword>
<dbReference type="Pfam" id="PF06808">
    <property type="entry name" value="DctM"/>
    <property type="match status" value="1"/>
</dbReference>
<evidence type="ECO:0000259" key="8">
    <source>
        <dbReference type="Pfam" id="PF06808"/>
    </source>
</evidence>
<evidence type="ECO:0000256" key="4">
    <source>
        <dbReference type="ARBA" id="ARBA00022692"/>
    </source>
</evidence>
<dbReference type="PANTHER" id="PTHR33362:SF2">
    <property type="entry name" value="TRAP TRANSPORTER LARGE PERMEASE PROTEIN"/>
    <property type="match status" value="1"/>
</dbReference>
<dbReference type="GO" id="GO:0022857">
    <property type="term" value="F:transmembrane transporter activity"/>
    <property type="evidence" value="ECO:0007669"/>
    <property type="project" value="TreeGrafter"/>
</dbReference>
<proteinExistence type="predicted"/>
<dbReference type="PANTHER" id="PTHR33362">
    <property type="entry name" value="SIALIC ACID TRAP TRANSPORTER PERMEASE PROTEIN SIAT-RELATED"/>
    <property type="match status" value="1"/>
</dbReference>